<dbReference type="InterPro" id="IPR040521">
    <property type="entry name" value="KDZ"/>
</dbReference>
<feature type="non-terminal residue" evidence="2">
    <location>
        <position position="156"/>
    </location>
</feature>
<protein>
    <submittedName>
        <fullName evidence="2">Uncharacterized protein</fullName>
    </submittedName>
</protein>
<evidence type="ECO:0000256" key="1">
    <source>
        <dbReference type="SAM" id="MobiDB-lite"/>
    </source>
</evidence>
<dbReference type="EMBL" id="MU129088">
    <property type="protein sequence ID" value="KAF9507225.1"/>
    <property type="molecule type" value="Genomic_DNA"/>
</dbReference>
<feature type="compositionally biased region" description="Basic and acidic residues" evidence="1">
    <location>
        <begin position="95"/>
        <end position="109"/>
    </location>
</feature>
<feature type="region of interest" description="Disordered" evidence="1">
    <location>
        <begin position="79"/>
        <end position="115"/>
    </location>
</feature>
<dbReference type="OrthoDB" id="2666777at2759"/>
<keyword evidence="3" id="KW-1185">Reference proteome</keyword>
<reference evidence="2" key="1">
    <citation type="journal article" date="2020" name="Nat. Commun.">
        <title>Large-scale genome sequencing of mycorrhizal fungi provides insights into the early evolution of symbiotic traits.</title>
        <authorList>
            <person name="Miyauchi S."/>
            <person name="Kiss E."/>
            <person name="Kuo A."/>
            <person name="Drula E."/>
            <person name="Kohler A."/>
            <person name="Sanchez-Garcia M."/>
            <person name="Morin E."/>
            <person name="Andreopoulos B."/>
            <person name="Barry K.W."/>
            <person name="Bonito G."/>
            <person name="Buee M."/>
            <person name="Carver A."/>
            <person name="Chen C."/>
            <person name="Cichocki N."/>
            <person name="Clum A."/>
            <person name="Culley D."/>
            <person name="Crous P.W."/>
            <person name="Fauchery L."/>
            <person name="Girlanda M."/>
            <person name="Hayes R.D."/>
            <person name="Keri Z."/>
            <person name="LaButti K."/>
            <person name="Lipzen A."/>
            <person name="Lombard V."/>
            <person name="Magnuson J."/>
            <person name="Maillard F."/>
            <person name="Murat C."/>
            <person name="Nolan M."/>
            <person name="Ohm R.A."/>
            <person name="Pangilinan J."/>
            <person name="Pereira M.F."/>
            <person name="Perotto S."/>
            <person name="Peter M."/>
            <person name="Pfister S."/>
            <person name="Riley R."/>
            <person name="Sitrit Y."/>
            <person name="Stielow J.B."/>
            <person name="Szollosi G."/>
            <person name="Zifcakova L."/>
            <person name="Stursova M."/>
            <person name="Spatafora J.W."/>
            <person name="Tedersoo L."/>
            <person name="Vaario L.M."/>
            <person name="Yamada A."/>
            <person name="Yan M."/>
            <person name="Wang P."/>
            <person name="Xu J."/>
            <person name="Bruns T."/>
            <person name="Baldrian P."/>
            <person name="Vilgalys R."/>
            <person name="Dunand C."/>
            <person name="Henrissat B."/>
            <person name="Grigoriev I.V."/>
            <person name="Hibbett D."/>
            <person name="Nagy L.G."/>
            <person name="Martin F.M."/>
        </authorList>
    </citation>
    <scope>NUCLEOTIDE SEQUENCE</scope>
    <source>
        <strain evidence="2">UP504</strain>
    </source>
</reference>
<organism evidence="2 3">
    <name type="scientific">Hydnum rufescens UP504</name>
    <dbReference type="NCBI Taxonomy" id="1448309"/>
    <lineage>
        <taxon>Eukaryota</taxon>
        <taxon>Fungi</taxon>
        <taxon>Dikarya</taxon>
        <taxon>Basidiomycota</taxon>
        <taxon>Agaricomycotina</taxon>
        <taxon>Agaricomycetes</taxon>
        <taxon>Cantharellales</taxon>
        <taxon>Hydnaceae</taxon>
        <taxon>Hydnum</taxon>
    </lineage>
</organism>
<name>A0A9P6AL06_9AGAM</name>
<evidence type="ECO:0000313" key="3">
    <source>
        <dbReference type="Proteomes" id="UP000886523"/>
    </source>
</evidence>
<feature type="non-terminal residue" evidence="2">
    <location>
        <position position="1"/>
    </location>
</feature>
<dbReference type="AlphaFoldDB" id="A0A9P6AL06"/>
<dbReference type="Proteomes" id="UP000886523">
    <property type="component" value="Unassembled WGS sequence"/>
</dbReference>
<gene>
    <name evidence="2" type="ORF">BS47DRAFT_1264041</name>
</gene>
<dbReference type="Pfam" id="PF18758">
    <property type="entry name" value="KDZ"/>
    <property type="match status" value="1"/>
</dbReference>
<accession>A0A9P6AL06</accession>
<evidence type="ECO:0000313" key="2">
    <source>
        <dbReference type="EMBL" id="KAF9507225.1"/>
    </source>
</evidence>
<proteinExistence type="predicted"/>
<comment type="caution">
    <text evidence="2">The sequence shown here is derived from an EMBL/GenBank/DDBJ whole genome shotgun (WGS) entry which is preliminary data.</text>
</comment>
<sequence>PSAYLQSCCALCFGGRHAADLQATVIVCIDANFQLKCNHDKDWRKGFEGQTGAWDPEIFSPRTVELLQADLDDMAARINEVQPTKSPAGAGRKRKADELVEDDRNRPCDDDSIEPGMNIPNSVLDTCGDSFIAADGDHIKASTQCFDDTGLMAMLC</sequence>